<reference evidence="2 3" key="1">
    <citation type="submission" date="2020-08" db="EMBL/GenBank/DDBJ databases">
        <title>Draft genome sequencing of an Anaerocolumna strain isolated from anoxic soil subjected to BSD treatment.</title>
        <authorList>
            <person name="Uek A."/>
            <person name="Tonouchi A."/>
        </authorList>
    </citation>
    <scope>NUCLEOTIDE SEQUENCE [LARGE SCALE GENOMIC DNA]</scope>
    <source>
        <strain evidence="2 3">CTTW</strain>
    </source>
</reference>
<feature type="chain" id="PRO_5029605540" evidence="1">
    <location>
        <begin position="24"/>
        <end position="470"/>
    </location>
</feature>
<organism evidence="2 3">
    <name type="scientific">Anaerocolumna chitinilytica</name>
    <dbReference type="NCBI Taxonomy" id="1727145"/>
    <lineage>
        <taxon>Bacteria</taxon>
        <taxon>Bacillati</taxon>
        <taxon>Bacillota</taxon>
        <taxon>Clostridia</taxon>
        <taxon>Lachnospirales</taxon>
        <taxon>Lachnospiraceae</taxon>
        <taxon>Anaerocolumna</taxon>
    </lineage>
</organism>
<protein>
    <submittedName>
        <fullName evidence="2">Uncharacterized protein</fullName>
    </submittedName>
</protein>
<proteinExistence type="predicted"/>
<name>A0A7I8DWA6_9FIRM</name>
<reference evidence="2 3" key="2">
    <citation type="submission" date="2020-08" db="EMBL/GenBank/DDBJ databases">
        <authorList>
            <person name="Ueki A."/>
            <person name="Tonouchi A."/>
        </authorList>
    </citation>
    <scope>NUCLEOTIDE SEQUENCE [LARGE SCALE GENOMIC DNA]</scope>
    <source>
        <strain evidence="2 3">CTTW</strain>
    </source>
</reference>
<keyword evidence="3" id="KW-1185">Reference proteome</keyword>
<feature type="signal peptide" evidence="1">
    <location>
        <begin position="1"/>
        <end position="23"/>
    </location>
</feature>
<dbReference type="AlphaFoldDB" id="A0A7I8DWA6"/>
<evidence type="ECO:0000313" key="3">
    <source>
        <dbReference type="Proteomes" id="UP000515703"/>
    </source>
</evidence>
<dbReference type="Proteomes" id="UP000515703">
    <property type="component" value="Chromosome"/>
</dbReference>
<keyword evidence="1" id="KW-0732">Signal</keyword>
<evidence type="ECO:0000256" key="1">
    <source>
        <dbReference type="SAM" id="SignalP"/>
    </source>
</evidence>
<dbReference type="KEGG" id="acht:bsdcttw_36370"/>
<gene>
    <name evidence="2" type="ORF">bsdcttw_36370</name>
</gene>
<dbReference type="RefSeq" id="WP_185256254.1">
    <property type="nucleotide sequence ID" value="NZ_AP023368.1"/>
</dbReference>
<evidence type="ECO:0000313" key="2">
    <source>
        <dbReference type="EMBL" id="BCK00597.1"/>
    </source>
</evidence>
<accession>A0A7I8DWA6</accession>
<sequence>MKRLISLLITLSLIITMSSTVFAENYDTKKTEILTNGVSMSAADFRDTYSGAPSSRMAVSTAKSVTDTSISLSDIVINDDEISFNASLTVNNNTTNLPVKGRLSSSYKFQRGINSIIIDIPDSVNGYNFLLFEIYNDSKQDNLLVTNQKDKESLSTSPHLKIYIQDKDRNLYLFETKMPDVFSSLDASKYQKANKLHDALWASNLVTHETQELTTDSSIMQNLGLGIKPMGLNTWTTWVNPTTYYDAFYVGSDYTQCWSLPYVEYKHVNVRSQDSTWSAAFKVAEHMSVAGYTYYGNNVFEYRNLKMAFACGDKTTFVRTFQEGRVYDYTAFIPATKAAGSSIAVSLLNKAVSALPYGSTFQTVLGYINSISSANGNVTLGSTGVTLTNRKTTAVGEKLSNFSFEECTDHNGSINNGHYFTYQGVLQYEAASGNTNTVGALAVSFDKFYWSDYSSTPISVNFQLDYSSQP</sequence>
<dbReference type="EMBL" id="AP023368">
    <property type="protein sequence ID" value="BCK00597.1"/>
    <property type="molecule type" value="Genomic_DNA"/>
</dbReference>